<name>A0A0C7P128_EBVG</name>
<evidence type="ECO:0000313" key="2">
    <source>
        <dbReference type="EMBL" id="CEP79233.1"/>
    </source>
</evidence>
<protein>
    <submittedName>
        <fullName evidence="2">A73</fullName>
    </submittedName>
</protein>
<organismHost>
    <name type="scientific">Homo sapiens</name>
    <name type="common">Human</name>
    <dbReference type="NCBI Taxonomy" id="9606"/>
</organismHost>
<gene>
    <name evidence="2" type="primary">A73</name>
</gene>
<feature type="region of interest" description="Disordered" evidence="1">
    <location>
        <begin position="52"/>
        <end position="83"/>
    </location>
</feature>
<organism evidence="2">
    <name type="scientific">Epstein-Barr virus (strain GD1)</name>
    <name type="common">HHV-4</name>
    <name type="synonym">Human gammaherpesvirus 4</name>
    <dbReference type="NCBI Taxonomy" id="10376"/>
    <lineage>
        <taxon>Viruses</taxon>
        <taxon>Duplodnaviria</taxon>
        <taxon>Heunggongvirae</taxon>
        <taxon>Peploviricota</taxon>
        <taxon>Herviviricetes</taxon>
        <taxon>Herpesvirales</taxon>
        <taxon>Orthoherpesviridae</taxon>
        <taxon>Gammaherpesvirinae</taxon>
        <taxon>Lymphocryptovirus</taxon>
        <taxon>Lymphocryptovirus humangamma4</taxon>
    </lineage>
</organism>
<evidence type="ECO:0000256" key="1">
    <source>
        <dbReference type="SAM" id="MobiDB-lite"/>
    </source>
</evidence>
<proteinExistence type="predicted"/>
<dbReference type="EMBL" id="LN824142">
    <property type="protein sequence ID" value="CEP79233.1"/>
    <property type="molecule type" value="Genomic_DNA"/>
</dbReference>
<accession>A0A0C7P128</accession>
<reference evidence="2" key="1">
    <citation type="submission" date="2015-02" db="EMBL/GenBank/DDBJ databases">
        <authorList>
            <person name="Grayson E Nicholas"/>
        </authorList>
    </citation>
    <scope>NUCLEOTIDE SEQUENCE</scope>
</reference>
<dbReference type="Proteomes" id="UP000276810">
    <property type="component" value="Genome"/>
</dbReference>
<sequence length="126" mass="14197">MSMPPKGFLKKEMKPETRLLNKPPTVLTRPAMFCAWKLYSRKMPSRSKTLEARCSSRPPCDSPACQTRDTGCPRRSGTGHRGWRARRLGKESWFADAWRMARYWGCAVKAAAQSAFSASTASPEEL</sequence>